<keyword evidence="1" id="KW-0472">Membrane</keyword>
<dbReference type="EnsemblPlants" id="Pp3c4_28048V3.1">
    <property type="protein sequence ID" value="Pp3c4_28048V3.1"/>
    <property type="gene ID" value="Pp3c4_28048"/>
</dbReference>
<gene>
    <name evidence="2" type="ORF">PHYPA_006851</name>
</gene>
<reference evidence="2 4" key="2">
    <citation type="journal article" date="2018" name="Plant J.">
        <title>The Physcomitrella patens chromosome-scale assembly reveals moss genome structure and evolution.</title>
        <authorList>
            <person name="Lang D."/>
            <person name="Ullrich K.K."/>
            <person name="Murat F."/>
            <person name="Fuchs J."/>
            <person name="Jenkins J."/>
            <person name="Haas F.B."/>
            <person name="Piednoel M."/>
            <person name="Gundlach H."/>
            <person name="Van Bel M."/>
            <person name="Meyberg R."/>
            <person name="Vives C."/>
            <person name="Morata J."/>
            <person name="Symeonidi A."/>
            <person name="Hiss M."/>
            <person name="Muchero W."/>
            <person name="Kamisugi Y."/>
            <person name="Saleh O."/>
            <person name="Blanc G."/>
            <person name="Decker E.L."/>
            <person name="van Gessel N."/>
            <person name="Grimwood J."/>
            <person name="Hayes R.D."/>
            <person name="Graham S.W."/>
            <person name="Gunter L.E."/>
            <person name="McDaniel S.F."/>
            <person name="Hoernstein S.N.W."/>
            <person name="Larsson A."/>
            <person name="Li F.W."/>
            <person name="Perroud P.F."/>
            <person name="Phillips J."/>
            <person name="Ranjan P."/>
            <person name="Rokshar D.S."/>
            <person name="Rothfels C.J."/>
            <person name="Schneider L."/>
            <person name="Shu S."/>
            <person name="Stevenson D.W."/>
            <person name="Thummler F."/>
            <person name="Tillich M."/>
            <person name="Villarreal Aguilar J.C."/>
            <person name="Widiez T."/>
            <person name="Wong G.K."/>
            <person name="Wymore A."/>
            <person name="Zhang Y."/>
            <person name="Zimmer A.D."/>
            <person name="Quatrano R.S."/>
            <person name="Mayer K.F.X."/>
            <person name="Goodstein D."/>
            <person name="Casacuberta J.M."/>
            <person name="Vandepoele K."/>
            <person name="Reski R."/>
            <person name="Cuming A.C."/>
            <person name="Tuskan G.A."/>
            <person name="Maumus F."/>
            <person name="Salse J."/>
            <person name="Schmutz J."/>
            <person name="Rensing S.A."/>
        </authorList>
    </citation>
    <scope>NUCLEOTIDE SEQUENCE [LARGE SCALE GENOMIC DNA]</scope>
    <source>
        <strain evidence="3 4">cv. Gransden 2004</strain>
    </source>
</reference>
<keyword evidence="1" id="KW-1133">Transmembrane helix</keyword>
<dbReference type="EMBL" id="ABEU02000004">
    <property type="protein sequence ID" value="PNR55954.1"/>
    <property type="molecule type" value="Genomic_DNA"/>
</dbReference>
<dbReference type="InParanoid" id="A0A2K1KQ92"/>
<proteinExistence type="predicted"/>
<dbReference type="Proteomes" id="UP000006727">
    <property type="component" value="Chromosome 4"/>
</dbReference>
<dbReference type="Gramene" id="Pp3c4_28048V3.1">
    <property type="protein sequence ID" value="Pp3c4_28048V3.1"/>
    <property type="gene ID" value="Pp3c4_28048"/>
</dbReference>
<keyword evidence="1" id="KW-0812">Transmembrane</keyword>
<organism evidence="2">
    <name type="scientific">Physcomitrium patens</name>
    <name type="common">Spreading-leaved earth moss</name>
    <name type="synonym">Physcomitrella patens</name>
    <dbReference type="NCBI Taxonomy" id="3218"/>
    <lineage>
        <taxon>Eukaryota</taxon>
        <taxon>Viridiplantae</taxon>
        <taxon>Streptophyta</taxon>
        <taxon>Embryophyta</taxon>
        <taxon>Bryophyta</taxon>
        <taxon>Bryophytina</taxon>
        <taxon>Bryopsida</taxon>
        <taxon>Funariidae</taxon>
        <taxon>Funariales</taxon>
        <taxon>Funariaceae</taxon>
        <taxon>Physcomitrium</taxon>
    </lineage>
</organism>
<dbReference type="AlphaFoldDB" id="A0A2K1KQ92"/>
<reference evidence="2 4" key="1">
    <citation type="journal article" date="2008" name="Science">
        <title>The Physcomitrella genome reveals evolutionary insights into the conquest of land by plants.</title>
        <authorList>
            <person name="Rensing S."/>
            <person name="Lang D."/>
            <person name="Zimmer A."/>
            <person name="Terry A."/>
            <person name="Salamov A."/>
            <person name="Shapiro H."/>
            <person name="Nishiyama T."/>
            <person name="Perroud P.-F."/>
            <person name="Lindquist E."/>
            <person name="Kamisugi Y."/>
            <person name="Tanahashi T."/>
            <person name="Sakakibara K."/>
            <person name="Fujita T."/>
            <person name="Oishi K."/>
            <person name="Shin-I T."/>
            <person name="Kuroki Y."/>
            <person name="Toyoda A."/>
            <person name="Suzuki Y."/>
            <person name="Hashimoto A."/>
            <person name="Yamaguchi K."/>
            <person name="Sugano A."/>
            <person name="Kohara Y."/>
            <person name="Fujiyama A."/>
            <person name="Anterola A."/>
            <person name="Aoki S."/>
            <person name="Ashton N."/>
            <person name="Barbazuk W.B."/>
            <person name="Barker E."/>
            <person name="Bennetzen J."/>
            <person name="Bezanilla M."/>
            <person name="Blankenship R."/>
            <person name="Cho S.H."/>
            <person name="Dutcher S."/>
            <person name="Estelle M."/>
            <person name="Fawcett J.A."/>
            <person name="Gundlach H."/>
            <person name="Hanada K."/>
            <person name="Heyl A."/>
            <person name="Hicks K.A."/>
            <person name="Hugh J."/>
            <person name="Lohr M."/>
            <person name="Mayer K."/>
            <person name="Melkozernov A."/>
            <person name="Murata T."/>
            <person name="Nelson D."/>
            <person name="Pils B."/>
            <person name="Prigge M."/>
            <person name="Reiss B."/>
            <person name="Renner T."/>
            <person name="Rombauts S."/>
            <person name="Rushton P."/>
            <person name="Sanderfoot A."/>
            <person name="Schween G."/>
            <person name="Shiu S.-H."/>
            <person name="Stueber K."/>
            <person name="Theodoulou F.L."/>
            <person name="Tu H."/>
            <person name="Van de Peer Y."/>
            <person name="Verrier P.J."/>
            <person name="Waters E."/>
            <person name="Wood A."/>
            <person name="Yang L."/>
            <person name="Cove D."/>
            <person name="Cuming A."/>
            <person name="Hasebe M."/>
            <person name="Lucas S."/>
            <person name="Mishler D.B."/>
            <person name="Reski R."/>
            <person name="Grigoriev I."/>
            <person name="Quatrano R.S."/>
            <person name="Boore J.L."/>
        </authorList>
    </citation>
    <scope>NUCLEOTIDE SEQUENCE [LARGE SCALE GENOMIC DNA]</scope>
    <source>
        <strain evidence="3 4">cv. Gransden 2004</strain>
    </source>
</reference>
<evidence type="ECO:0000313" key="4">
    <source>
        <dbReference type="Proteomes" id="UP000006727"/>
    </source>
</evidence>
<evidence type="ECO:0000313" key="3">
    <source>
        <dbReference type="EnsemblPlants" id="Pp3c4_28048V3.1"/>
    </source>
</evidence>
<keyword evidence="4" id="KW-1185">Reference proteome</keyword>
<sequence>MGEDTSIRERLTQLAQISISEILIVSFFVYLFKNSQSRHKNAVLGFIASAVCPMRCLVGFKADDTPF</sequence>
<evidence type="ECO:0000313" key="2">
    <source>
        <dbReference type="EMBL" id="PNR55954.1"/>
    </source>
</evidence>
<evidence type="ECO:0000256" key="1">
    <source>
        <dbReference type="SAM" id="Phobius"/>
    </source>
</evidence>
<feature type="transmembrane region" description="Helical" evidence="1">
    <location>
        <begin position="14"/>
        <end position="32"/>
    </location>
</feature>
<reference evidence="3" key="3">
    <citation type="submission" date="2020-12" db="UniProtKB">
        <authorList>
            <consortium name="EnsemblPlants"/>
        </authorList>
    </citation>
    <scope>IDENTIFICATION</scope>
</reference>
<accession>A0A2K1KQ92</accession>
<protein>
    <submittedName>
        <fullName evidence="2 3">Uncharacterized protein</fullName>
    </submittedName>
</protein>
<name>A0A2K1KQ92_PHYPA</name>